<dbReference type="RefSeq" id="WP_060718597.1">
    <property type="nucleotide sequence ID" value="NZ_JABFNP010000001.1"/>
</dbReference>
<dbReference type="Pfam" id="PF12696">
    <property type="entry name" value="TraG-D_C"/>
    <property type="match status" value="1"/>
</dbReference>
<dbReference type="OrthoDB" id="9759295at2"/>
<dbReference type="EMBL" id="QUSG01000003">
    <property type="protein sequence ID" value="KAA3529727.1"/>
    <property type="molecule type" value="Genomic_DNA"/>
</dbReference>
<accession>A0A368NSS7</accession>
<organism evidence="2 3">
    <name type="scientific">Agrobacterium vitis</name>
    <name type="common">Rhizobium vitis</name>
    <dbReference type="NCBI Taxonomy" id="373"/>
    <lineage>
        <taxon>Bacteria</taxon>
        <taxon>Pseudomonadati</taxon>
        <taxon>Pseudomonadota</taxon>
        <taxon>Alphaproteobacteria</taxon>
        <taxon>Hyphomicrobiales</taxon>
        <taxon>Rhizobiaceae</taxon>
        <taxon>Rhizobium/Agrobacterium group</taxon>
        <taxon>Agrobacterium</taxon>
    </lineage>
</organism>
<dbReference type="GeneID" id="60683839"/>
<dbReference type="InterPro" id="IPR027417">
    <property type="entry name" value="P-loop_NTPase"/>
</dbReference>
<dbReference type="Gene3D" id="3.40.50.300">
    <property type="entry name" value="P-loop containing nucleotide triphosphate hydrolases"/>
    <property type="match status" value="1"/>
</dbReference>
<sequence length="465" mass="50168">MPGNALDPMGHRLIGLTMESGAPIWAPKGHSLLLSANGGGKTTCGAMPWLFSFAASEPHKAVLVLDSKNGEIAAQAADALARLGRKVAILDDMGVLPHDCPYRVSLNPFGSAVAAAQRNPEALIYAIDNILHALIPEPAEPDDRNLYFRDWPRNINEFGVRVPLARKPEVAIPGALWTLLSDPVKLRKFAAIEAAEGDPALKALANNILGMVGHEHWPQHLERAQRSVRLFSAGSHLYNAGAEATTTHADLISQGAVIFLVGPQAYINKLGPYYALHIMGFIDALYGGAGALRIIADEFTNAPLKSLVESLTTLRAFGCEVHMIGQSRSEIERKFGRLAVQTIEENAIVKQWFGFSSFDEAERVSKAIGEEHAVTSSLGADTESLRLQTNLQLGRQRWRSAAGLMAMPADEQLCHIKGVGFFFSKKIGQQNTAPYCSLLAPNPLEGRPLAPDPKITLTTPTDGAV</sequence>
<reference evidence="2 3" key="1">
    <citation type="submission" date="2018-08" db="EMBL/GenBank/DDBJ databases">
        <title>Genome sequencing of Agrobacterium vitis strain ICMP 10754.</title>
        <authorList>
            <person name="Visnovsky S.B."/>
            <person name="Pitman A.R."/>
        </authorList>
    </citation>
    <scope>NUCLEOTIDE SEQUENCE [LARGE SCALE GENOMIC DNA]</scope>
    <source>
        <strain evidence="2 3">ICMP 10754</strain>
    </source>
</reference>
<feature type="domain" description="TraD/TraG TraM recognition site" evidence="1">
    <location>
        <begin position="292"/>
        <end position="377"/>
    </location>
</feature>
<dbReference type="InterPro" id="IPR032689">
    <property type="entry name" value="TraG-D_C"/>
</dbReference>
<evidence type="ECO:0000259" key="1">
    <source>
        <dbReference type="Pfam" id="PF12696"/>
    </source>
</evidence>
<evidence type="ECO:0000313" key="2">
    <source>
        <dbReference type="EMBL" id="KAA3529727.1"/>
    </source>
</evidence>
<comment type="caution">
    <text evidence="2">The sequence shown here is derived from an EMBL/GenBank/DDBJ whole genome shotgun (WGS) entry which is preliminary data.</text>
</comment>
<name>A0A368NSS7_AGRVI</name>
<dbReference type="AlphaFoldDB" id="A0A368NSS7"/>
<protein>
    <submittedName>
        <fullName evidence="2">Type IV secretory system conjugative DNA transfer family protein</fullName>
    </submittedName>
</protein>
<dbReference type="Proteomes" id="UP000436911">
    <property type="component" value="Unassembled WGS sequence"/>
</dbReference>
<gene>
    <name evidence="2" type="ORF">DXT89_08465</name>
</gene>
<dbReference type="SUPFAM" id="SSF52540">
    <property type="entry name" value="P-loop containing nucleoside triphosphate hydrolases"/>
    <property type="match status" value="1"/>
</dbReference>
<evidence type="ECO:0000313" key="3">
    <source>
        <dbReference type="Proteomes" id="UP000436911"/>
    </source>
</evidence>
<proteinExistence type="predicted"/>